<sequence length="36" mass="4346">MSILRRGYINSDKMYNNSINQYKTGFSKNKLKQFEQ</sequence>
<organism evidence="1">
    <name type="scientific">Catovirus CTV1</name>
    <dbReference type="NCBI Taxonomy" id="1977631"/>
    <lineage>
        <taxon>Viruses</taxon>
        <taxon>Varidnaviria</taxon>
        <taxon>Bamfordvirae</taxon>
        <taxon>Nucleocytoviricota</taxon>
        <taxon>Megaviricetes</taxon>
        <taxon>Imitervirales</taxon>
        <taxon>Mimiviridae</taxon>
        <taxon>Klosneuvirinae</taxon>
        <taxon>Catovirus</taxon>
    </lineage>
</organism>
<reference evidence="1" key="1">
    <citation type="journal article" date="2017" name="Science">
        <title>Giant viruses with an expanded complement of translation system components.</title>
        <authorList>
            <person name="Schulz F."/>
            <person name="Yutin N."/>
            <person name="Ivanova N.N."/>
            <person name="Ortega D.R."/>
            <person name="Lee T.K."/>
            <person name="Vierheilig J."/>
            <person name="Daims H."/>
            <person name="Horn M."/>
            <person name="Wagner M."/>
            <person name="Jensen G.J."/>
            <person name="Kyrpides N.C."/>
            <person name="Koonin E.V."/>
            <person name="Woyke T."/>
        </authorList>
    </citation>
    <scope>NUCLEOTIDE SEQUENCE</scope>
    <source>
        <strain evidence="1">CTV1</strain>
    </source>
</reference>
<evidence type="ECO:0000313" key="1">
    <source>
        <dbReference type="EMBL" id="ARF07956.1"/>
    </source>
</evidence>
<dbReference type="EMBL" id="KY684083">
    <property type="protein sequence ID" value="ARF07956.1"/>
    <property type="molecule type" value="Genomic_DNA"/>
</dbReference>
<proteinExistence type="predicted"/>
<gene>
    <name evidence="1" type="ORF">Catovirus_1_6</name>
</gene>
<accession>A0A1V0S8D0</accession>
<protein>
    <submittedName>
        <fullName evidence="1">Uncharacterized protein</fullName>
    </submittedName>
</protein>
<name>A0A1V0S8D0_9VIRU</name>